<evidence type="ECO:0000256" key="4">
    <source>
        <dbReference type="ARBA" id="ARBA00022630"/>
    </source>
</evidence>
<comment type="cofactor">
    <cofactor evidence="1">
        <name>FAD</name>
        <dbReference type="ChEBI" id="CHEBI:57692"/>
    </cofactor>
</comment>
<evidence type="ECO:0000256" key="2">
    <source>
        <dbReference type="ARBA" id="ARBA00004173"/>
    </source>
</evidence>
<dbReference type="InterPro" id="IPR006094">
    <property type="entry name" value="Oxid_FAD_bind_N"/>
</dbReference>
<dbReference type="PROSITE" id="PS51387">
    <property type="entry name" value="FAD_PCMH"/>
    <property type="match status" value="2"/>
</dbReference>
<evidence type="ECO:0000256" key="8">
    <source>
        <dbReference type="ARBA" id="ARBA00023128"/>
    </source>
</evidence>
<dbReference type="InterPro" id="IPR004113">
    <property type="entry name" value="FAD-bd_oxidored_4_C"/>
</dbReference>
<dbReference type="GO" id="GO:0005739">
    <property type="term" value="C:mitochondrion"/>
    <property type="evidence" value="ECO:0007669"/>
    <property type="project" value="UniProtKB-SubCell"/>
</dbReference>
<dbReference type="Pfam" id="PF02913">
    <property type="entry name" value="FAD-oxidase_C"/>
    <property type="match status" value="2"/>
</dbReference>
<evidence type="ECO:0000256" key="6">
    <source>
        <dbReference type="ARBA" id="ARBA00022946"/>
    </source>
</evidence>
<organism evidence="11 12">
    <name type="scientific">Phytophthora megakarya</name>
    <dbReference type="NCBI Taxonomy" id="4795"/>
    <lineage>
        <taxon>Eukaryota</taxon>
        <taxon>Sar</taxon>
        <taxon>Stramenopiles</taxon>
        <taxon>Oomycota</taxon>
        <taxon>Peronosporomycetes</taxon>
        <taxon>Peronosporales</taxon>
        <taxon>Peronosporaceae</taxon>
        <taxon>Phytophthora</taxon>
    </lineage>
</organism>
<dbReference type="Proteomes" id="UP000198211">
    <property type="component" value="Unassembled WGS sequence"/>
</dbReference>
<accession>A0A225X031</accession>
<feature type="domain" description="FAD-binding PCMH-type" evidence="10">
    <location>
        <begin position="252"/>
        <end position="459"/>
    </location>
</feature>
<sequence>MYAVNSNDCRLQQHGTDESYLEDTPPDAVAFVQSTDEVAEAIKICAATRTPIIPFGAGTSIEGHISAVVGGVSVDLSGMNGILKLDRENMSVKVEAGVTREQLNADLRATGLMFPVDPGANATIGGMVATNASGTTTVKYGNMKTNVLALTAVMADGRIIKTGSKARKSSAGYDLTRLLIGAEGTLAVVTEIELRLSGVPEAEKAMICSFDKMKDAIDTCTTVMQMGIPVARMEMMDENVVDAVNKYSKLDNPLRPSLIIEHHGSANELEQQSSAVQEIAREFGAMDIEVATTAEDRKRLWSGRHSVWHAVLSQVPGSRGFSADVAVPFSKLTGAVVETQQDLKDSELFGIIVGHVGDGNFHVLIPFTNDNKEHLVDPGANATIGGMISTNASGTTTVRYGNMKTNVMALTAVMADGRIIKTGSKTRKSSAGYDLTRLLIGSEGTLAVVTEAELRLFGNPEAEKTMICSFNSMKDAVDTCAAVMQMGIPVARMELMDENAVEAINKYSKLENPIRPSLIIEHHGSPGEVEEQSAIVVEIANDFEAKDIELATSAEERKKLWSGRHSAWWATLSQMPGSRGLVTDVAVPPSKLADVIVETQADLKETGLFGGIVGHVGDGNFHVMIPFDQSKPELMTKVKSFSSRLVERALAYEGTCTGEHGVGLGKMNYVSIEHRDSVDVMRTIKKALDPQDIMNPGKMLHGKAQG</sequence>
<evidence type="ECO:0000313" key="12">
    <source>
        <dbReference type="Proteomes" id="UP000198211"/>
    </source>
</evidence>
<dbReference type="InterPro" id="IPR016171">
    <property type="entry name" value="Vanillyl_alc_oxidase_C-sub2"/>
</dbReference>
<comment type="caution">
    <text evidence="11">The sequence shown here is derived from an EMBL/GenBank/DDBJ whole genome shotgun (WGS) entry which is preliminary data.</text>
</comment>
<dbReference type="Gene3D" id="3.30.70.2190">
    <property type="match status" value="1"/>
</dbReference>
<keyword evidence="12" id="KW-1185">Reference proteome</keyword>
<keyword evidence="6" id="KW-0809">Transit peptide</keyword>
<dbReference type="GO" id="GO:0071949">
    <property type="term" value="F:FAD binding"/>
    <property type="evidence" value="ECO:0007669"/>
    <property type="project" value="InterPro"/>
</dbReference>
<evidence type="ECO:0000259" key="10">
    <source>
        <dbReference type="PROSITE" id="PS51387"/>
    </source>
</evidence>
<comment type="subcellular location">
    <subcellularLocation>
        <location evidence="2">Mitochondrion</location>
    </subcellularLocation>
</comment>
<evidence type="ECO:0000313" key="11">
    <source>
        <dbReference type="EMBL" id="OWZ22629.1"/>
    </source>
</evidence>
<dbReference type="PANTHER" id="PTHR11748:SF111">
    <property type="entry name" value="D-LACTATE DEHYDROGENASE, MITOCHONDRIAL-RELATED"/>
    <property type="match status" value="1"/>
</dbReference>
<proteinExistence type="inferred from homology"/>
<dbReference type="Gene3D" id="1.10.45.10">
    <property type="entry name" value="Vanillyl-alcohol Oxidase, Chain A, domain 4"/>
    <property type="match status" value="1"/>
</dbReference>
<dbReference type="Pfam" id="PF01565">
    <property type="entry name" value="FAD_binding_4"/>
    <property type="match status" value="2"/>
</dbReference>
<dbReference type="FunFam" id="3.30.465.10:FF:000056">
    <property type="entry name" value="Uncharacterized protein"/>
    <property type="match status" value="1"/>
</dbReference>
<dbReference type="InterPro" id="IPR016169">
    <property type="entry name" value="FAD-bd_PCMH_sub2"/>
</dbReference>
<name>A0A225X031_9STRA</name>
<dbReference type="EC" id="1.1.2.4" evidence="9"/>
<evidence type="ECO:0000256" key="1">
    <source>
        <dbReference type="ARBA" id="ARBA00001974"/>
    </source>
</evidence>
<dbReference type="STRING" id="4795.A0A225X031"/>
<dbReference type="FunFam" id="3.30.70.2190:FF:000003">
    <property type="entry name" value="Glycolate oxidase, subunit GlcD"/>
    <property type="match status" value="2"/>
</dbReference>
<dbReference type="GO" id="GO:0004458">
    <property type="term" value="F:D-lactate dehydrogenase (cytochrome) activity"/>
    <property type="evidence" value="ECO:0007669"/>
    <property type="project" value="UniProtKB-EC"/>
</dbReference>
<dbReference type="InterPro" id="IPR036318">
    <property type="entry name" value="FAD-bd_PCMH-like_sf"/>
</dbReference>
<dbReference type="GO" id="GO:0008720">
    <property type="term" value="F:D-lactate dehydrogenase (NAD+) activity"/>
    <property type="evidence" value="ECO:0007669"/>
    <property type="project" value="TreeGrafter"/>
</dbReference>
<feature type="domain" description="FAD-binding PCMH-type" evidence="10">
    <location>
        <begin position="22"/>
        <end position="199"/>
    </location>
</feature>
<evidence type="ECO:0000256" key="3">
    <source>
        <dbReference type="ARBA" id="ARBA00008000"/>
    </source>
</evidence>
<dbReference type="SUPFAM" id="SSF56176">
    <property type="entry name" value="FAD-binding/transporter-associated domain-like"/>
    <property type="match status" value="2"/>
</dbReference>
<dbReference type="Gene3D" id="3.30.465.10">
    <property type="match status" value="2"/>
</dbReference>
<gene>
    <name evidence="11" type="ORF">PHMEG_0002642</name>
</gene>
<dbReference type="InterPro" id="IPR016166">
    <property type="entry name" value="FAD-bd_PCMH"/>
</dbReference>
<dbReference type="PANTHER" id="PTHR11748">
    <property type="entry name" value="D-LACTATE DEHYDROGENASE"/>
    <property type="match status" value="1"/>
</dbReference>
<dbReference type="FunFam" id="1.10.45.10:FF:000001">
    <property type="entry name" value="D-lactate dehydrogenase mitochondrial"/>
    <property type="match status" value="1"/>
</dbReference>
<dbReference type="GO" id="GO:1903457">
    <property type="term" value="P:lactate catabolic process"/>
    <property type="evidence" value="ECO:0007669"/>
    <property type="project" value="TreeGrafter"/>
</dbReference>
<dbReference type="OrthoDB" id="5332616at2759"/>
<dbReference type="FunFam" id="3.30.70.2740:FF:000001">
    <property type="entry name" value="D-lactate dehydrogenase mitochondrial"/>
    <property type="match status" value="2"/>
</dbReference>
<keyword evidence="4" id="KW-0285">Flavoprotein</keyword>
<protein>
    <recommendedName>
        <fullName evidence="9">D-lactate dehydrogenase (cytochrome)</fullName>
        <ecNumber evidence="9">1.1.2.4</ecNumber>
    </recommendedName>
</protein>
<dbReference type="InterPro" id="IPR016164">
    <property type="entry name" value="FAD-linked_Oxase-like_C"/>
</dbReference>
<evidence type="ECO:0000256" key="5">
    <source>
        <dbReference type="ARBA" id="ARBA00022827"/>
    </source>
</evidence>
<dbReference type="SUPFAM" id="SSF55103">
    <property type="entry name" value="FAD-linked oxidases, C-terminal domain"/>
    <property type="match status" value="2"/>
</dbReference>
<dbReference type="AlphaFoldDB" id="A0A225X031"/>
<dbReference type="EMBL" id="NBNE01000121">
    <property type="protein sequence ID" value="OWZ22629.1"/>
    <property type="molecule type" value="Genomic_DNA"/>
</dbReference>
<keyword evidence="5" id="KW-0274">FAD</keyword>
<evidence type="ECO:0000256" key="7">
    <source>
        <dbReference type="ARBA" id="ARBA00023002"/>
    </source>
</evidence>
<evidence type="ECO:0000256" key="9">
    <source>
        <dbReference type="ARBA" id="ARBA00038897"/>
    </source>
</evidence>
<dbReference type="Gene3D" id="3.30.70.2740">
    <property type="match status" value="1"/>
</dbReference>
<keyword evidence="8" id="KW-0496">Mitochondrion</keyword>
<comment type="similarity">
    <text evidence="3">Belongs to the FAD-binding oxidoreductase/transferase type 4 family.</text>
</comment>
<reference evidence="12" key="1">
    <citation type="submission" date="2017-03" db="EMBL/GenBank/DDBJ databases">
        <title>Phytopthora megakarya and P. palmivora, two closely related causual agents of cacao black pod achieved similar genome size and gene model numbers by different mechanisms.</title>
        <authorList>
            <person name="Ali S."/>
            <person name="Shao J."/>
            <person name="Larry D.J."/>
            <person name="Kronmiller B."/>
            <person name="Shen D."/>
            <person name="Strem M.D."/>
            <person name="Melnick R.L."/>
            <person name="Guiltinan M.J."/>
            <person name="Tyler B.M."/>
            <person name="Meinhardt L.W."/>
            <person name="Bailey B.A."/>
        </authorList>
    </citation>
    <scope>NUCLEOTIDE SEQUENCE [LARGE SCALE GENOMIC DNA]</scope>
    <source>
        <strain evidence="12">zdho120</strain>
    </source>
</reference>
<keyword evidence="7" id="KW-0560">Oxidoreductase</keyword>